<dbReference type="GeneID" id="25986470"/>
<evidence type="ECO:0000256" key="1">
    <source>
        <dbReference type="SAM" id="MobiDB-lite"/>
    </source>
</evidence>
<reference evidence="2 3" key="1">
    <citation type="journal article" date="2012" name="Eukaryot. Cell">
        <title>Draft genome sequence of CBS 2479, the standard type strain of Trichosporon asahii.</title>
        <authorList>
            <person name="Yang R.Y."/>
            <person name="Li H.T."/>
            <person name="Zhu H."/>
            <person name="Zhou G.P."/>
            <person name="Wang M."/>
            <person name="Wang L."/>
        </authorList>
    </citation>
    <scope>NUCLEOTIDE SEQUENCE [LARGE SCALE GENOMIC DNA]</scope>
    <source>
        <strain evidence="3">ATCC 90039 / CBS 2479 / JCM 2466 / KCTC 7840 / NCYC 2677 / UAMH 7654</strain>
    </source>
</reference>
<name>J5SXH7_TRIAS</name>
<proteinExistence type="predicted"/>
<evidence type="ECO:0000313" key="2">
    <source>
        <dbReference type="EMBL" id="EJT48041.1"/>
    </source>
</evidence>
<dbReference type="VEuPathDB" id="FungiDB:A1Q1_02957"/>
<dbReference type="Proteomes" id="UP000002748">
    <property type="component" value="Unassembled WGS sequence"/>
</dbReference>
<dbReference type="HOGENOM" id="CLU_1391118_0_0_1"/>
<organism evidence="2 3">
    <name type="scientific">Trichosporon asahii var. asahii (strain ATCC 90039 / CBS 2479 / JCM 2466 / KCTC 7840 / NBRC 103889/ NCYC 2677 / UAMH 7654)</name>
    <name type="common">Yeast</name>
    <dbReference type="NCBI Taxonomy" id="1186058"/>
    <lineage>
        <taxon>Eukaryota</taxon>
        <taxon>Fungi</taxon>
        <taxon>Dikarya</taxon>
        <taxon>Basidiomycota</taxon>
        <taxon>Agaricomycotina</taxon>
        <taxon>Tremellomycetes</taxon>
        <taxon>Trichosporonales</taxon>
        <taxon>Trichosporonaceae</taxon>
        <taxon>Trichosporon</taxon>
    </lineage>
</organism>
<feature type="region of interest" description="Disordered" evidence="1">
    <location>
        <begin position="130"/>
        <end position="196"/>
    </location>
</feature>
<accession>J5SXH7</accession>
<dbReference type="KEGG" id="tasa:A1Q1_02957"/>
<sequence length="196" mass="21512">MVAPPASNEREYKASARADGGWVRGRIVRRKREDSLRKTTSLRDQYGHTKEGAVLKTLRFSKLVDAPPSEHLGCIDVYLEAGTAYLSNKPRGAVNGNTPTAAVDEKMKKYATRDSILAQNSIADHHRAISRANSSKEHKPINPRHKRSTVEVAAPAEGSRKKARSTNMDTKPRVIDLSNAGNPSTVISLLDSDDEL</sequence>
<dbReference type="EMBL" id="ALBS01000215">
    <property type="protein sequence ID" value="EJT48041.1"/>
    <property type="molecule type" value="Genomic_DNA"/>
</dbReference>
<gene>
    <name evidence="2" type="ORF">A1Q1_02957</name>
</gene>
<dbReference type="AlphaFoldDB" id="J5SXH7"/>
<comment type="caution">
    <text evidence="2">The sequence shown here is derived from an EMBL/GenBank/DDBJ whole genome shotgun (WGS) entry which is preliminary data.</text>
</comment>
<evidence type="ECO:0000313" key="3">
    <source>
        <dbReference type="Proteomes" id="UP000002748"/>
    </source>
</evidence>
<dbReference type="RefSeq" id="XP_014179661.1">
    <property type="nucleotide sequence ID" value="XM_014324186.1"/>
</dbReference>
<protein>
    <submittedName>
        <fullName evidence="2">Uncharacterized protein</fullName>
    </submittedName>
</protein>